<reference evidence="2" key="1">
    <citation type="submission" date="2020-05" db="EMBL/GenBank/DDBJ databases">
        <authorList>
            <person name="Chiriac C."/>
            <person name="Salcher M."/>
            <person name="Ghai R."/>
            <person name="Kavagutti S V."/>
        </authorList>
    </citation>
    <scope>NUCLEOTIDE SEQUENCE</scope>
</reference>
<sequence length="236" mass="25569">MNVVPRAQATRERQFYGFFDDFLWYVITHLWTSLKADTNTTMDIDASYAGGRVLLYGLTADNDEVAIGTTQKNFKDLADRPMVYEARIQFAEGATNKLNVLAGFCSVLTTANTLRDDGAGVATTNDGHYIYKVDGETVWRCGSSRGTTQYSTTSGTTAGGSVAQTLRIETQPEDATTCTTRYYVDDVQLADANGVPIVHTQLLASAAAMQAGVAMKIGSAAAESVYVDYVSAYQLR</sequence>
<evidence type="ECO:0000313" key="3">
    <source>
        <dbReference type="EMBL" id="CAB4190686.1"/>
    </source>
</evidence>
<dbReference type="EMBL" id="LR797152">
    <property type="protein sequence ID" value="CAB4190686.1"/>
    <property type="molecule type" value="Genomic_DNA"/>
</dbReference>
<dbReference type="EMBL" id="LR796439">
    <property type="protein sequence ID" value="CAB4144923.1"/>
    <property type="molecule type" value="Genomic_DNA"/>
</dbReference>
<evidence type="ECO:0000313" key="1">
    <source>
        <dbReference type="EMBL" id="CAB4144923.1"/>
    </source>
</evidence>
<proteinExistence type="predicted"/>
<evidence type="ECO:0000313" key="2">
    <source>
        <dbReference type="EMBL" id="CAB4180486.1"/>
    </source>
</evidence>
<gene>
    <name evidence="2" type="ORF">UFOVP1045_36</name>
    <name evidence="3" type="ORF">UFOVP1194_90</name>
    <name evidence="4" type="ORF">UFOVP1641_86</name>
    <name evidence="1" type="ORF">UFOVP466_89</name>
</gene>
<dbReference type="EMBL" id="LR797505">
    <property type="protein sequence ID" value="CAB4221849.1"/>
    <property type="molecule type" value="Genomic_DNA"/>
</dbReference>
<accession>A0A6J5QDU4</accession>
<organism evidence="2">
    <name type="scientific">uncultured Caudovirales phage</name>
    <dbReference type="NCBI Taxonomy" id="2100421"/>
    <lineage>
        <taxon>Viruses</taxon>
        <taxon>Duplodnaviria</taxon>
        <taxon>Heunggongvirae</taxon>
        <taxon>Uroviricota</taxon>
        <taxon>Caudoviricetes</taxon>
        <taxon>Peduoviridae</taxon>
        <taxon>Maltschvirus</taxon>
        <taxon>Maltschvirus maltsch</taxon>
    </lineage>
</organism>
<name>A0A6J5QDU4_9CAUD</name>
<protein>
    <submittedName>
        <fullName evidence="2">Uncharacterized protein</fullName>
    </submittedName>
</protein>
<dbReference type="EMBL" id="LR796996">
    <property type="protein sequence ID" value="CAB4180486.1"/>
    <property type="molecule type" value="Genomic_DNA"/>
</dbReference>
<evidence type="ECO:0000313" key="4">
    <source>
        <dbReference type="EMBL" id="CAB4221849.1"/>
    </source>
</evidence>